<proteinExistence type="predicted"/>
<dbReference type="EC" id="3.5.4.26" evidence="2"/>
<evidence type="ECO:0000313" key="7">
    <source>
        <dbReference type="Proteomes" id="UP000278907"/>
    </source>
</evidence>
<dbReference type="PROSITE" id="PS51747">
    <property type="entry name" value="CYT_DCMP_DEAMINASES_2"/>
    <property type="match status" value="1"/>
</dbReference>
<gene>
    <name evidence="6" type="primary">ribD</name>
    <name evidence="6" type="ORF">D7Y13_23535</name>
</gene>
<dbReference type="EMBL" id="RAWI01000194">
    <property type="protein sequence ID" value="RKI02890.1"/>
    <property type="molecule type" value="Genomic_DNA"/>
</dbReference>
<evidence type="ECO:0000256" key="3">
    <source>
        <dbReference type="ARBA" id="ARBA00022723"/>
    </source>
</evidence>
<dbReference type="CDD" id="cd01284">
    <property type="entry name" value="Riboflavin_deaminase-reductase"/>
    <property type="match status" value="1"/>
</dbReference>
<dbReference type="RefSeq" id="WP_120536074.1">
    <property type="nucleotide sequence ID" value="NZ_RAWI01000194.1"/>
</dbReference>
<dbReference type="SUPFAM" id="SSF53927">
    <property type="entry name" value="Cytidine deaminase-like"/>
    <property type="match status" value="1"/>
</dbReference>
<sequence length="292" mass="31140">MQPSDEDWMLRAIEWGRRGRPAPNPHVGAVLTRAGRLISGGHHEKAGTAHAEVNAIANAQGDTRGTTLYVTLEPCNHHGRTGPCTEAILQAGITRVVVGAVDPNPHVRGGGIDRLRAAGVEVITHVMAASAQELVAPWAKVQTTGHPYVLLSTGTGSRVLPLEMDALWVGAAELDAALLPCAPLTVVASPGVELLRRVARRYASTPDRMLVFCPEARHAEYMLAAGSAAITVVPLPYQDGTPLPLRLALRELPRYGVVTLFVDADEALEQDLCDAGLVDGHLERQLDRKVGT</sequence>
<evidence type="ECO:0000259" key="5">
    <source>
        <dbReference type="PROSITE" id="PS51747"/>
    </source>
</evidence>
<dbReference type="PROSITE" id="PS00903">
    <property type="entry name" value="CYT_DCMP_DEAMINASES_1"/>
    <property type="match status" value="1"/>
</dbReference>
<comment type="pathway">
    <text evidence="1">Cofactor biosynthesis; riboflavin biosynthesis; 5-amino-6-(D-ribitylamino)uracil from GTP: step 2/4.</text>
</comment>
<dbReference type="InterPro" id="IPR016193">
    <property type="entry name" value="Cytidine_deaminase-like"/>
</dbReference>
<evidence type="ECO:0000313" key="6">
    <source>
        <dbReference type="EMBL" id="RKI02890.1"/>
    </source>
</evidence>
<feature type="domain" description="CMP/dCMP-type deaminase" evidence="5">
    <location>
        <begin position="3"/>
        <end position="123"/>
    </location>
</feature>
<dbReference type="Gene3D" id="3.40.140.10">
    <property type="entry name" value="Cytidine Deaminase, domain 2"/>
    <property type="match status" value="1"/>
</dbReference>
<dbReference type="InterPro" id="IPR016192">
    <property type="entry name" value="APOBEC/CMP_deaminase_Zn-bd"/>
</dbReference>
<dbReference type="PANTHER" id="PTHR11079:SF162">
    <property type="entry name" value="RIBOFLAVIN BIOSYNTHESIS PROTEIN PYRD, CHLOROPLASTIC"/>
    <property type="match status" value="1"/>
</dbReference>
<dbReference type="Proteomes" id="UP000278907">
    <property type="component" value="Unassembled WGS sequence"/>
</dbReference>
<protein>
    <recommendedName>
        <fullName evidence="2">diaminohydroxyphosphoribosylaminopyrimidine deaminase</fullName>
        <ecNumber evidence="2">3.5.4.26</ecNumber>
    </recommendedName>
</protein>
<comment type="caution">
    <text evidence="6">The sequence shown here is derived from an EMBL/GenBank/DDBJ whole genome shotgun (WGS) entry which is preliminary data.</text>
</comment>
<keyword evidence="4" id="KW-0862">Zinc</keyword>
<evidence type="ECO:0000256" key="2">
    <source>
        <dbReference type="ARBA" id="ARBA00012766"/>
    </source>
</evidence>
<dbReference type="PANTHER" id="PTHR11079">
    <property type="entry name" value="CYTOSINE DEAMINASE FAMILY MEMBER"/>
    <property type="match status" value="1"/>
</dbReference>
<dbReference type="NCBIfam" id="TIGR00326">
    <property type="entry name" value="eubact_ribD"/>
    <property type="match status" value="1"/>
</dbReference>
<keyword evidence="6" id="KW-0378">Hydrolase</keyword>
<dbReference type="GO" id="GO:0008835">
    <property type="term" value="F:diaminohydroxyphosphoribosylaminopyrimidine deaminase activity"/>
    <property type="evidence" value="ECO:0007669"/>
    <property type="project" value="UniProtKB-EC"/>
</dbReference>
<organism evidence="6 7">
    <name type="scientific">Corallococcus praedator</name>
    <dbReference type="NCBI Taxonomy" id="2316724"/>
    <lineage>
        <taxon>Bacteria</taxon>
        <taxon>Pseudomonadati</taxon>
        <taxon>Myxococcota</taxon>
        <taxon>Myxococcia</taxon>
        <taxon>Myxococcales</taxon>
        <taxon>Cystobacterineae</taxon>
        <taxon>Myxococcaceae</taxon>
        <taxon>Corallococcus</taxon>
    </lineage>
</organism>
<accession>A0ABX9QDG0</accession>
<keyword evidence="3" id="KW-0479">Metal-binding</keyword>
<dbReference type="Pfam" id="PF00383">
    <property type="entry name" value="dCMP_cyt_deam_1"/>
    <property type="match status" value="1"/>
</dbReference>
<evidence type="ECO:0000256" key="4">
    <source>
        <dbReference type="ARBA" id="ARBA00022833"/>
    </source>
</evidence>
<keyword evidence="7" id="KW-1185">Reference proteome</keyword>
<dbReference type="InterPro" id="IPR004794">
    <property type="entry name" value="Eubact_RibD"/>
</dbReference>
<name>A0ABX9QDG0_9BACT</name>
<keyword evidence="6" id="KW-0560">Oxidoreductase</keyword>
<evidence type="ECO:0000256" key="1">
    <source>
        <dbReference type="ARBA" id="ARBA00004882"/>
    </source>
</evidence>
<reference evidence="6 7" key="1">
    <citation type="submission" date="2018-09" db="EMBL/GenBank/DDBJ databases">
        <authorList>
            <person name="Livingstone P.G."/>
            <person name="Whitworth D.E."/>
        </authorList>
    </citation>
    <scope>NUCLEOTIDE SEQUENCE [LARGE SCALE GENOMIC DNA]</scope>
    <source>
        <strain evidence="6 7">CA031B</strain>
    </source>
</reference>
<dbReference type="InterPro" id="IPR002125">
    <property type="entry name" value="CMP_dCMP_dom"/>
</dbReference>
<dbReference type="GO" id="GO:0008703">
    <property type="term" value="F:5-amino-6-(5-phosphoribosylamino)uracil reductase activity"/>
    <property type="evidence" value="ECO:0007669"/>
    <property type="project" value="UniProtKB-EC"/>
</dbReference>